<dbReference type="FunFam" id="3.90.580.10:FF:000001">
    <property type="entry name" value="DNA primase"/>
    <property type="match status" value="1"/>
</dbReference>
<proteinExistence type="inferred from homology"/>
<dbReference type="SMART" id="SM00400">
    <property type="entry name" value="ZnF_CHCC"/>
    <property type="match status" value="1"/>
</dbReference>
<sequence>MKKRGRNFFGLCPFHNEKTPSFSVAPDKGIYHCFGCGNGGNAINFIMEYEKINFVEALQQLGNQLGIPVEFTGSDDSKEFFASLYEIHKVAATLYHSTLFGDRGVEAKKYLLERGLSEKSIKLFKVGFAPENSKYLLNAIKSKNYNREVLEKSGLFGFSNDEFFDRFRSRIMFPISNSSGKIIAFGGRVFGTDDPAKYMNSPETPLYRKSEIFYGLNITREAIRQSGFTILVEGYTDLIQLFQAGIKNVVAVSGTAFTDRHVQQIRRFTTKVYLAYDGDSAGINAAIKAGYTLLKGGVESHVIKIPDGLDPDDWVNRDGAEGFKTNGIEKASELLHFHLQSTDFKDMSSSEKSNLVKEILEEAAGISDPIVRQDLIKTLAQSAGVEENQMVHMFSQQIKKKRYQPKTAKSSSRPQLFTTVNAKAELGIISVLAGDNVEAKRLIKEKLDINQLQNEQLKKLAQLLVEKPEVNPAEILAYFDALEDREIISRILMEEDNTTELLQMAEECLQTISKVTSKERIREIRFKIREMEAAGQDAKELMMEVVQLQKEINA</sequence>
<dbReference type="PANTHER" id="PTHR30313:SF2">
    <property type="entry name" value="DNA PRIMASE"/>
    <property type="match status" value="1"/>
</dbReference>
<dbReference type="AlphaFoldDB" id="A0A381NS65"/>
<reference evidence="14" key="1">
    <citation type="submission" date="2018-05" db="EMBL/GenBank/DDBJ databases">
        <authorList>
            <person name="Lanie J.A."/>
            <person name="Ng W.-L."/>
            <person name="Kazmierczak K.M."/>
            <person name="Andrzejewski T.M."/>
            <person name="Davidsen T.M."/>
            <person name="Wayne K.J."/>
            <person name="Tettelin H."/>
            <person name="Glass J.I."/>
            <person name="Rusch D."/>
            <person name="Podicherti R."/>
            <person name="Tsui H.-C.T."/>
            <person name="Winkler M.E."/>
        </authorList>
    </citation>
    <scope>NUCLEOTIDE SEQUENCE</scope>
</reference>
<evidence type="ECO:0000256" key="2">
    <source>
        <dbReference type="ARBA" id="ARBA00022478"/>
    </source>
</evidence>
<keyword evidence="4" id="KW-0808">Transferase</keyword>
<dbReference type="GO" id="GO:0000428">
    <property type="term" value="C:DNA-directed RNA polymerase complex"/>
    <property type="evidence" value="ECO:0007669"/>
    <property type="project" value="UniProtKB-KW"/>
</dbReference>
<name>A0A381NS65_9ZZZZ</name>
<dbReference type="GO" id="GO:0003677">
    <property type="term" value="F:DNA binding"/>
    <property type="evidence" value="ECO:0007669"/>
    <property type="project" value="UniProtKB-KW"/>
</dbReference>
<evidence type="ECO:0000256" key="9">
    <source>
        <dbReference type="ARBA" id="ARBA00022833"/>
    </source>
</evidence>
<dbReference type="InterPro" id="IPR013264">
    <property type="entry name" value="DNAG_N"/>
</dbReference>
<evidence type="ECO:0000313" key="14">
    <source>
        <dbReference type="EMBL" id="SUZ57169.1"/>
    </source>
</evidence>
<dbReference type="Gene3D" id="1.10.860.10">
    <property type="entry name" value="DNAb Helicase, Chain A"/>
    <property type="match status" value="1"/>
</dbReference>
<evidence type="ECO:0000256" key="12">
    <source>
        <dbReference type="ARBA" id="ARBA00023163"/>
    </source>
</evidence>
<dbReference type="InterPro" id="IPR016136">
    <property type="entry name" value="DNA_helicase_N/primase_C"/>
</dbReference>
<evidence type="ECO:0000256" key="7">
    <source>
        <dbReference type="ARBA" id="ARBA00022723"/>
    </source>
</evidence>
<evidence type="ECO:0000256" key="5">
    <source>
        <dbReference type="ARBA" id="ARBA00022695"/>
    </source>
</evidence>
<dbReference type="Gene3D" id="3.40.1360.10">
    <property type="match status" value="1"/>
</dbReference>
<dbReference type="GO" id="GO:0008270">
    <property type="term" value="F:zinc ion binding"/>
    <property type="evidence" value="ECO:0007669"/>
    <property type="project" value="UniProtKB-KW"/>
</dbReference>
<dbReference type="GO" id="GO:1990077">
    <property type="term" value="C:primosome complex"/>
    <property type="evidence" value="ECO:0007669"/>
    <property type="project" value="UniProtKB-KW"/>
</dbReference>
<dbReference type="InterPro" id="IPR037068">
    <property type="entry name" value="DNA_primase_core_N_sf"/>
</dbReference>
<dbReference type="SUPFAM" id="SSF57783">
    <property type="entry name" value="Zinc beta-ribbon"/>
    <property type="match status" value="1"/>
</dbReference>
<dbReference type="SUPFAM" id="SSF56731">
    <property type="entry name" value="DNA primase core"/>
    <property type="match status" value="1"/>
</dbReference>
<dbReference type="HAMAP" id="MF_00974">
    <property type="entry name" value="DNA_primase_DnaG"/>
    <property type="match status" value="1"/>
</dbReference>
<dbReference type="Pfam" id="PF01807">
    <property type="entry name" value="Zn_ribbon_DnaG"/>
    <property type="match status" value="1"/>
</dbReference>
<evidence type="ECO:0000256" key="10">
    <source>
        <dbReference type="ARBA" id="ARBA00022842"/>
    </source>
</evidence>
<keyword evidence="3" id="KW-0639">Primosome</keyword>
<dbReference type="PROSITE" id="PS50880">
    <property type="entry name" value="TOPRIM"/>
    <property type="match status" value="1"/>
</dbReference>
<keyword evidence="9" id="KW-0862">Zinc</keyword>
<evidence type="ECO:0000256" key="11">
    <source>
        <dbReference type="ARBA" id="ARBA00023125"/>
    </source>
</evidence>
<evidence type="ECO:0000256" key="1">
    <source>
        <dbReference type="ARBA" id="ARBA00001947"/>
    </source>
</evidence>
<evidence type="ECO:0000256" key="6">
    <source>
        <dbReference type="ARBA" id="ARBA00022705"/>
    </source>
</evidence>
<dbReference type="SMART" id="SM00493">
    <property type="entry name" value="TOPRIM"/>
    <property type="match status" value="1"/>
</dbReference>
<dbReference type="InterPro" id="IPR030846">
    <property type="entry name" value="DnaG_bac"/>
</dbReference>
<dbReference type="EMBL" id="UINC01000546">
    <property type="protein sequence ID" value="SUZ57169.1"/>
    <property type="molecule type" value="Genomic_DNA"/>
</dbReference>
<dbReference type="PANTHER" id="PTHR30313">
    <property type="entry name" value="DNA PRIMASE"/>
    <property type="match status" value="1"/>
</dbReference>
<comment type="cofactor">
    <cofactor evidence="1">
        <name>Zn(2+)</name>
        <dbReference type="ChEBI" id="CHEBI:29105"/>
    </cofactor>
</comment>
<evidence type="ECO:0000256" key="4">
    <source>
        <dbReference type="ARBA" id="ARBA00022679"/>
    </source>
</evidence>
<dbReference type="InterPro" id="IPR034151">
    <property type="entry name" value="TOPRIM_DnaG_bac"/>
</dbReference>
<protein>
    <recommendedName>
        <fullName evidence="13">Toprim domain-containing protein</fullName>
    </recommendedName>
</protein>
<dbReference type="InterPro" id="IPR050219">
    <property type="entry name" value="DnaG_primase"/>
</dbReference>
<keyword evidence="10" id="KW-0460">Magnesium</keyword>
<dbReference type="Pfam" id="PF08275">
    <property type="entry name" value="DNAG_N"/>
    <property type="match status" value="1"/>
</dbReference>
<evidence type="ECO:0000259" key="13">
    <source>
        <dbReference type="PROSITE" id="PS50880"/>
    </source>
</evidence>
<dbReference type="InterPro" id="IPR002694">
    <property type="entry name" value="Znf_CHC2"/>
</dbReference>
<evidence type="ECO:0000256" key="3">
    <source>
        <dbReference type="ARBA" id="ARBA00022515"/>
    </source>
</evidence>
<feature type="domain" description="Toprim" evidence="13">
    <location>
        <begin position="227"/>
        <end position="306"/>
    </location>
</feature>
<keyword evidence="2" id="KW-0240">DNA-directed RNA polymerase</keyword>
<dbReference type="NCBIfam" id="TIGR01391">
    <property type="entry name" value="dnaG"/>
    <property type="match status" value="1"/>
</dbReference>
<dbReference type="InterPro" id="IPR036977">
    <property type="entry name" value="DNA_primase_Znf_CHC2"/>
</dbReference>
<dbReference type="Pfam" id="PF13155">
    <property type="entry name" value="Toprim_2"/>
    <property type="match status" value="1"/>
</dbReference>
<keyword evidence="11" id="KW-0238">DNA-binding</keyword>
<dbReference type="GO" id="GO:0003899">
    <property type="term" value="F:DNA-directed RNA polymerase activity"/>
    <property type="evidence" value="ECO:0007669"/>
    <property type="project" value="InterPro"/>
</dbReference>
<keyword evidence="12" id="KW-0804">Transcription</keyword>
<keyword evidence="8" id="KW-0863">Zinc-finger</keyword>
<dbReference type="Gene3D" id="3.90.580.10">
    <property type="entry name" value="Zinc finger, CHC2-type domain"/>
    <property type="match status" value="1"/>
</dbReference>
<gene>
    <name evidence="14" type="ORF">METZ01_LOCUS10023</name>
</gene>
<dbReference type="GO" id="GO:0005737">
    <property type="term" value="C:cytoplasm"/>
    <property type="evidence" value="ECO:0007669"/>
    <property type="project" value="TreeGrafter"/>
</dbReference>
<keyword evidence="6" id="KW-0235">DNA replication</keyword>
<dbReference type="CDD" id="cd03364">
    <property type="entry name" value="TOPRIM_DnaG_primases"/>
    <property type="match status" value="1"/>
</dbReference>
<keyword evidence="5" id="KW-0548">Nucleotidyltransferase</keyword>
<dbReference type="GO" id="GO:0006269">
    <property type="term" value="P:DNA replication, synthesis of primer"/>
    <property type="evidence" value="ECO:0007669"/>
    <property type="project" value="UniProtKB-KW"/>
</dbReference>
<evidence type="ECO:0000256" key="8">
    <source>
        <dbReference type="ARBA" id="ARBA00022771"/>
    </source>
</evidence>
<dbReference type="Gene3D" id="3.90.980.10">
    <property type="entry name" value="DNA primase, catalytic core, N-terminal domain"/>
    <property type="match status" value="1"/>
</dbReference>
<accession>A0A381NS65</accession>
<dbReference type="InterPro" id="IPR006171">
    <property type="entry name" value="TOPRIM_dom"/>
</dbReference>
<dbReference type="PIRSF" id="PIRSF002811">
    <property type="entry name" value="DnaG"/>
    <property type="match status" value="1"/>
</dbReference>
<keyword evidence="7" id="KW-0479">Metal-binding</keyword>
<dbReference type="InterPro" id="IPR006295">
    <property type="entry name" value="DNA_primase_DnaG"/>
</dbReference>
<organism evidence="14">
    <name type="scientific">marine metagenome</name>
    <dbReference type="NCBI Taxonomy" id="408172"/>
    <lineage>
        <taxon>unclassified sequences</taxon>
        <taxon>metagenomes</taxon>
        <taxon>ecological metagenomes</taxon>
    </lineage>
</organism>